<feature type="binding site" evidence="7">
    <location>
        <position position="146"/>
    </location>
    <ligand>
        <name>Zn(2+)</name>
        <dbReference type="ChEBI" id="CHEBI:29105"/>
    </ligand>
</feature>
<comment type="similarity">
    <text evidence="1">Belongs to the Fur family.</text>
</comment>
<dbReference type="EMBL" id="MN577571">
    <property type="protein sequence ID" value="QGT50604.1"/>
    <property type="molecule type" value="Genomic_DNA"/>
</dbReference>
<dbReference type="Gene3D" id="3.30.1490.190">
    <property type="match status" value="1"/>
</dbReference>
<keyword evidence="3 7" id="KW-0862">Zinc</keyword>
<keyword evidence="4" id="KW-0805">Transcription regulation</keyword>
<evidence type="ECO:0000256" key="6">
    <source>
        <dbReference type="ARBA" id="ARBA00023163"/>
    </source>
</evidence>
<evidence type="ECO:0000256" key="2">
    <source>
        <dbReference type="ARBA" id="ARBA00022491"/>
    </source>
</evidence>
<dbReference type="GO" id="GO:0045892">
    <property type="term" value="P:negative regulation of DNA-templated transcription"/>
    <property type="evidence" value="ECO:0007669"/>
    <property type="project" value="TreeGrafter"/>
</dbReference>
<dbReference type="GO" id="GO:1900376">
    <property type="term" value="P:regulation of secondary metabolite biosynthetic process"/>
    <property type="evidence" value="ECO:0007669"/>
    <property type="project" value="TreeGrafter"/>
</dbReference>
<dbReference type="Pfam" id="PF01475">
    <property type="entry name" value="FUR"/>
    <property type="match status" value="1"/>
</dbReference>
<dbReference type="InterPro" id="IPR043135">
    <property type="entry name" value="Fur_C"/>
</dbReference>
<evidence type="ECO:0000256" key="5">
    <source>
        <dbReference type="ARBA" id="ARBA00023125"/>
    </source>
</evidence>
<dbReference type="PANTHER" id="PTHR33202">
    <property type="entry name" value="ZINC UPTAKE REGULATION PROTEIN"/>
    <property type="match status" value="1"/>
</dbReference>
<dbReference type="SUPFAM" id="SSF46785">
    <property type="entry name" value="Winged helix' DNA-binding domain"/>
    <property type="match status" value="1"/>
</dbReference>
<dbReference type="CDD" id="cd07153">
    <property type="entry name" value="Fur_like"/>
    <property type="match status" value="1"/>
</dbReference>
<feature type="binding site" evidence="7">
    <location>
        <position position="106"/>
    </location>
    <ligand>
        <name>Zn(2+)</name>
        <dbReference type="ChEBI" id="CHEBI:29105"/>
    </ligand>
</feature>
<feature type="binding site" evidence="7">
    <location>
        <position position="109"/>
    </location>
    <ligand>
        <name>Zn(2+)</name>
        <dbReference type="ChEBI" id="CHEBI:29105"/>
    </ligand>
</feature>
<keyword evidence="5" id="KW-0238">DNA-binding</keyword>
<keyword evidence="7" id="KW-0479">Metal-binding</keyword>
<dbReference type="GO" id="GO:0003700">
    <property type="term" value="F:DNA-binding transcription factor activity"/>
    <property type="evidence" value="ECO:0007669"/>
    <property type="project" value="InterPro"/>
</dbReference>
<organism evidence="8">
    <name type="scientific">uncultured Elusimicrobia bacterium</name>
    <dbReference type="NCBI Taxonomy" id="699876"/>
    <lineage>
        <taxon>Bacteria</taxon>
        <taxon>Pseudomonadati</taxon>
        <taxon>Elusimicrobiota</taxon>
        <taxon>Elusimicrobia</taxon>
        <taxon>environmental samples</taxon>
    </lineage>
</organism>
<protein>
    <submittedName>
        <fullName evidence="8">Transcriptional repressor</fullName>
    </submittedName>
</protein>
<evidence type="ECO:0000256" key="7">
    <source>
        <dbReference type="PIRSR" id="PIRSR602481-1"/>
    </source>
</evidence>
<dbReference type="GO" id="GO:0008270">
    <property type="term" value="F:zinc ion binding"/>
    <property type="evidence" value="ECO:0007669"/>
    <property type="project" value="TreeGrafter"/>
</dbReference>
<dbReference type="InterPro" id="IPR036388">
    <property type="entry name" value="WH-like_DNA-bd_sf"/>
</dbReference>
<keyword evidence="2" id="KW-0678">Repressor</keyword>
<evidence type="ECO:0000256" key="3">
    <source>
        <dbReference type="ARBA" id="ARBA00022833"/>
    </source>
</evidence>
<evidence type="ECO:0000256" key="4">
    <source>
        <dbReference type="ARBA" id="ARBA00023015"/>
    </source>
</evidence>
<dbReference type="Gene3D" id="1.10.10.10">
    <property type="entry name" value="Winged helix-like DNA-binding domain superfamily/Winged helix DNA-binding domain"/>
    <property type="match status" value="1"/>
</dbReference>
<reference evidence="8" key="1">
    <citation type="journal article" date="2020" name="J. ISSAAS">
        <title>Lactobacilli and other gastrointestinal microbiota of Peromyscus leucopus, reservoir host for agents of Lyme disease and other zoonoses in North America.</title>
        <authorList>
            <person name="Milovic A."/>
            <person name="Bassam K."/>
            <person name="Shao H."/>
            <person name="Chatzistamou I."/>
            <person name="Tufts D.M."/>
            <person name="Diuk-Wasser M."/>
            <person name="Barbour A.G."/>
        </authorList>
    </citation>
    <scope>NUCLEOTIDE SEQUENCE</scope>
    <source>
        <strain evidence="8">LL30</strain>
    </source>
</reference>
<dbReference type="GO" id="GO:0000976">
    <property type="term" value="F:transcription cis-regulatory region binding"/>
    <property type="evidence" value="ECO:0007669"/>
    <property type="project" value="TreeGrafter"/>
</dbReference>
<accession>A0A650EP04</accession>
<evidence type="ECO:0000313" key="8">
    <source>
        <dbReference type="EMBL" id="QGT50604.1"/>
    </source>
</evidence>
<name>A0A650EP04_9BACT</name>
<keyword evidence="6" id="KW-0804">Transcription</keyword>
<proteinExistence type="inferred from homology"/>
<sequence length="151" mass="17561">MQNTSTTISSQELKARLDSFENECRLRGLRVTNQRREIFRAVAASREHPSAETVFLQVRRTMPNVSLDTVYRTLYSLEQMELLTRVGASSKERFDGDMRPHAHFVCTQCGEVYDIFTPQEALFNAPQEAREWGDIKRVNVQFRGICKRCRK</sequence>
<comment type="cofactor">
    <cofactor evidence="7">
        <name>Zn(2+)</name>
        <dbReference type="ChEBI" id="CHEBI:29105"/>
    </cofactor>
    <text evidence="7">Binds 1 zinc ion per subunit.</text>
</comment>
<evidence type="ECO:0000256" key="1">
    <source>
        <dbReference type="ARBA" id="ARBA00007957"/>
    </source>
</evidence>
<dbReference type="AlphaFoldDB" id="A0A650EP04"/>
<dbReference type="PANTHER" id="PTHR33202:SF8">
    <property type="entry name" value="PEROXIDE-RESPONSIVE REPRESSOR PERR"/>
    <property type="match status" value="1"/>
</dbReference>
<dbReference type="InterPro" id="IPR036390">
    <property type="entry name" value="WH_DNA-bd_sf"/>
</dbReference>
<feature type="binding site" evidence="7">
    <location>
        <position position="149"/>
    </location>
    <ligand>
        <name>Zn(2+)</name>
        <dbReference type="ChEBI" id="CHEBI:29105"/>
    </ligand>
</feature>
<dbReference type="InterPro" id="IPR002481">
    <property type="entry name" value="FUR"/>
</dbReference>
<gene>
    <name evidence="8" type="ORF">Elusimicrob1349_0740</name>
</gene>